<dbReference type="RefSeq" id="WP_378298887.1">
    <property type="nucleotide sequence ID" value="NZ_JBHTJA010000024.1"/>
</dbReference>
<reference evidence="4" key="1">
    <citation type="journal article" date="2019" name="Int. J. Syst. Evol. Microbiol.">
        <title>The Global Catalogue of Microorganisms (GCM) 10K type strain sequencing project: providing services to taxonomists for standard genome sequencing and annotation.</title>
        <authorList>
            <consortium name="The Broad Institute Genomics Platform"/>
            <consortium name="The Broad Institute Genome Sequencing Center for Infectious Disease"/>
            <person name="Wu L."/>
            <person name="Ma J."/>
        </authorList>
    </citation>
    <scope>NUCLEOTIDE SEQUENCE [LARGE SCALE GENOMIC DNA]</scope>
    <source>
        <strain evidence="4">JCM 31202</strain>
    </source>
</reference>
<feature type="transmembrane region" description="Helical" evidence="2">
    <location>
        <begin position="420"/>
        <end position="441"/>
    </location>
</feature>
<feature type="transmembrane region" description="Helical" evidence="2">
    <location>
        <begin position="264"/>
        <end position="286"/>
    </location>
</feature>
<evidence type="ECO:0000256" key="2">
    <source>
        <dbReference type="SAM" id="Phobius"/>
    </source>
</evidence>
<evidence type="ECO:0008006" key="5">
    <source>
        <dbReference type="Google" id="ProtNLM"/>
    </source>
</evidence>
<accession>A0ABW3EMU5</accession>
<keyword evidence="2" id="KW-0472">Membrane</keyword>
<feature type="compositionally biased region" description="Pro residues" evidence="1">
    <location>
        <begin position="712"/>
        <end position="724"/>
    </location>
</feature>
<dbReference type="EMBL" id="JBHTJA010000024">
    <property type="protein sequence ID" value="MFD0901676.1"/>
    <property type="molecule type" value="Genomic_DNA"/>
</dbReference>
<name>A0ABW3EMU5_9ACTN</name>
<evidence type="ECO:0000313" key="3">
    <source>
        <dbReference type="EMBL" id="MFD0901676.1"/>
    </source>
</evidence>
<feature type="region of interest" description="Disordered" evidence="1">
    <location>
        <begin position="693"/>
        <end position="739"/>
    </location>
</feature>
<feature type="transmembrane region" description="Helical" evidence="2">
    <location>
        <begin position="447"/>
        <end position="472"/>
    </location>
</feature>
<dbReference type="Proteomes" id="UP001596972">
    <property type="component" value="Unassembled WGS sequence"/>
</dbReference>
<evidence type="ECO:0000256" key="1">
    <source>
        <dbReference type="SAM" id="MobiDB-lite"/>
    </source>
</evidence>
<feature type="transmembrane region" description="Helical" evidence="2">
    <location>
        <begin position="292"/>
        <end position="312"/>
    </location>
</feature>
<sequence length="739" mass="81636">MSPAARRTRAREAFERVEKMVNNAGRDGSQEPRVENTAKDNARVGFQAGVVHEANIYVSREDDEPDRRLEVAENCLAGDMPRRAEELLGALVASGRLADPRWRHLACRAAYHWALAVLSDRPFELLDGERIRDVEAARTSARGGPDDEWRRALDVVYRLLGRLLAEDRTGEHDLSGHGPGVLDDVFADFDRLPGPRREEIHRHLDLLLSGIARDRVDARLAALVRDHRDGNGREARVWKFFEPVPAEPRPMDARPFEPGLFRSTLAVCGTIMAGAGLTLGFAMAVVQDVRSAIVAGVLLLAAAAAGCAFAPLQAPRRHSPFPAREPVTAATPFSMHVARRVDVEFAKRAPDGAVERSAWTLATRQRRSVLATEITNLYAEPKVEPGAIDWLIAWHARQAAREWSQSSGRARLRQRFPARLLTIAEIIAVVYAGLTLLTAASLHQPDIALVMLAWAAGGTVLAAFGRVDVLFVGRLHAGRAEKDAELRLHDERRAYADRVALLRDRPTDTEMARWLDFDKIFLKSLAMNQYGLASRDVLQHAFITEAVPTARRARVHRGPPRFSAYIVWVFLLTEAGVRQMAVHLDFPTGIAKDQHRTAFRYDALTAAEVVERGIRFDDGRRRPILPGPDERGAPDLSSFVLHQLFRLTLGSGHQVDIRVEHLDADPRAGDADLNGALGLLEAVAADGRDWIKQAKDRRRRLRDTPGGERPRPGPNGAPAPGPRPAPDDDPLGPGRGASR</sequence>
<keyword evidence="2" id="KW-1133">Transmembrane helix</keyword>
<comment type="caution">
    <text evidence="3">The sequence shown here is derived from an EMBL/GenBank/DDBJ whole genome shotgun (WGS) entry which is preliminary data.</text>
</comment>
<proteinExistence type="predicted"/>
<keyword evidence="4" id="KW-1185">Reference proteome</keyword>
<feature type="compositionally biased region" description="Basic and acidic residues" evidence="1">
    <location>
        <begin position="702"/>
        <end position="711"/>
    </location>
</feature>
<keyword evidence="2" id="KW-0812">Transmembrane</keyword>
<evidence type="ECO:0000313" key="4">
    <source>
        <dbReference type="Proteomes" id="UP001596972"/>
    </source>
</evidence>
<gene>
    <name evidence="3" type="ORF">ACFQ11_14850</name>
</gene>
<protein>
    <recommendedName>
        <fullName evidence="5">DUF2207 domain-containing protein</fullName>
    </recommendedName>
</protein>
<organism evidence="3 4">
    <name type="scientific">Actinomadura sediminis</name>
    <dbReference type="NCBI Taxonomy" id="1038904"/>
    <lineage>
        <taxon>Bacteria</taxon>
        <taxon>Bacillati</taxon>
        <taxon>Actinomycetota</taxon>
        <taxon>Actinomycetes</taxon>
        <taxon>Streptosporangiales</taxon>
        <taxon>Thermomonosporaceae</taxon>
        <taxon>Actinomadura</taxon>
    </lineage>
</organism>